<sequence>MKKIHFLLFILIFNQIISCKKKNNTDLISNKFKIDFLVQILSDTTESKLLNDKRELVSNFTIVVPPSLPIDPINKNKSINLSQYISDTLNINDIEFVKQQFIDNKRFSFNQLSNKGFNVIDIEKYYSNNIKWDSINKIASNYYKKENMKKYFSYLSITKPIFNRELNLAYVRIRLGSGGMSRIYKKVNGTWDVKYEFDEYVE</sequence>
<evidence type="ECO:0000313" key="2">
    <source>
        <dbReference type="Proteomes" id="UP001149142"/>
    </source>
</evidence>
<accession>A0ABT4RWL1</accession>
<organism evidence="1 2">
    <name type="scientific">Mesoflavibacter profundi</name>
    <dbReference type="NCBI Taxonomy" id="2708110"/>
    <lineage>
        <taxon>Bacteria</taxon>
        <taxon>Pseudomonadati</taxon>
        <taxon>Bacteroidota</taxon>
        <taxon>Flavobacteriia</taxon>
        <taxon>Flavobacteriales</taxon>
        <taxon>Flavobacteriaceae</taxon>
        <taxon>Mesoflavibacter</taxon>
    </lineage>
</organism>
<keyword evidence="2" id="KW-1185">Reference proteome</keyword>
<gene>
    <name evidence="1" type="ORF">OOZ35_01775</name>
</gene>
<evidence type="ECO:0000313" key="1">
    <source>
        <dbReference type="EMBL" id="MDA0176213.1"/>
    </source>
</evidence>
<protein>
    <submittedName>
        <fullName evidence="1">Uncharacterized protein</fullName>
    </submittedName>
</protein>
<reference evidence="1" key="1">
    <citation type="submission" date="2022-11" db="EMBL/GenBank/DDBJ databases">
        <title>Refractory cell wall polysaccharides provide important carbon source for microbial heterotrophs in the hadal ocean.</title>
        <authorList>
            <person name="Zhu X."/>
        </authorList>
    </citation>
    <scope>NUCLEOTIDE SEQUENCE</scope>
    <source>
        <strain evidence="1">MTRN7</strain>
    </source>
</reference>
<comment type="caution">
    <text evidence="1">The sequence shown here is derived from an EMBL/GenBank/DDBJ whole genome shotgun (WGS) entry which is preliminary data.</text>
</comment>
<name>A0ABT4RWL1_9FLAO</name>
<dbReference type="Proteomes" id="UP001149142">
    <property type="component" value="Unassembled WGS sequence"/>
</dbReference>
<dbReference type="EMBL" id="JAPFGC010000002">
    <property type="protein sequence ID" value="MDA0176213.1"/>
    <property type="molecule type" value="Genomic_DNA"/>
</dbReference>
<dbReference type="RefSeq" id="WP_270004949.1">
    <property type="nucleotide sequence ID" value="NZ_JAPFGC010000002.1"/>
</dbReference>
<proteinExistence type="predicted"/>